<dbReference type="PANTHER" id="PTHR43845:SF1">
    <property type="entry name" value="BLR5969 PROTEIN"/>
    <property type="match status" value="1"/>
</dbReference>
<dbReference type="EMBL" id="UINC01095212">
    <property type="protein sequence ID" value="SVC51117.1"/>
    <property type="molecule type" value="Genomic_DNA"/>
</dbReference>
<reference evidence="1" key="1">
    <citation type="submission" date="2018-05" db="EMBL/GenBank/DDBJ databases">
        <authorList>
            <person name="Lanie J.A."/>
            <person name="Ng W.-L."/>
            <person name="Kazmierczak K.M."/>
            <person name="Andrzejewski T.M."/>
            <person name="Davidsen T.M."/>
            <person name="Wayne K.J."/>
            <person name="Tettelin H."/>
            <person name="Glass J.I."/>
            <person name="Rusch D."/>
            <person name="Podicherti R."/>
            <person name="Tsui H.-C.T."/>
            <person name="Winkler M.E."/>
        </authorList>
    </citation>
    <scope>NUCLEOTIDE SEQUENCE</scope>
</reference>
<accession>A0A382MTK9</accession>
<protein>
    <recommendedName>
        <fullName evidence="2">AMP-dependent synthetase/ligase domain-containing protein</fullName>
    </recommendedName>
</protein>
<dbReference type="AlphaFoldDB" id="A0A382MTK9"/>
<dbReference type="Gene3D" id="3.40.50.12780">
    <property type="entry name" value="N-terminal domain of ligase-like"/>
    <property type="match status" value="1"/>
</dbReference>
<dbReference type="SUPFAM" id="SSF56801">
    <property type="entry name" value="Acetyl-CoA synthetase-like"/>
    <property type="match status" value="1"/>
</dbReference>
<evidence type="ECO:0000313" key="1">
    <source>
        <dbReference type="EMBL" id="SVC51117.1"/>
    </source>
</evidence>
<proteinExistence type="predicted"/>
<name>A0A382MTK9_9ZZZZ</name>
<gene>
    <name evidence="1" type="ORF">METZ01_LOCUS303971</name>
</gene>
<sequence length="157" mass="17193">MSDIYPPDIDSRQSLAELPITRKSELTERQVTHPPLGQLLAARANELSWIFCSPGPIFEPGRRDGDFWRMGRALFAASFRKGDIVHNTFSYHLTPAGHMMEAGAHACGCIVIPAGIGNTEQQIDAITQLKPSKYVGTPSFLRILLEKADSLGVDVSS</sequence>
<feature type="non-terminal residue" evidence="1">
    <location>
        <position position="157"/>
    </location>
</feature>
<evidence type="ECO:0008006" key="2">
    <source>
        <dbReference type="Google" id="ProtNLM"/>
    </source>
</evidence>
<dbReference type="InterPro" id="IPR042099">
    <property type="entry name" value="ANL_N_sf"/>
</dbReference>
<organism evidence="1">
    <name type="scientific">marine metagenome</name>
    <dbReference type="NCBI Taxonomy" id="408172"/>
    <lineage>
        <taxon>unclassified sequences</taxon>
        <taxon>metagenomes</taxon>
        <taxon>ecological metagenomes</taxon>
    </lineage>
</organism>
<dbReference type="PANTHER" id="PTHR43845">
    <property type="entry name" value="BLR5969 PROTEIN"/>
    <property type="match status" value="1"/>
</dbReference>